<organism evidence="3 4">
    <name type="scientific">Blastococcus carthaginiensis</name>
    <dbReference type="NCBI Taxonomy" id="3050034"/>
    <lineage>
        <taxon>Bacteria</taxon>
        <taxon>Bacillati</taxon>
        <taxon>Actinomycetota</taxon>
        <taxon>Actinomycetes</taxon>
        <taxon>Geodermatophilales</taxon>
        <taxon>Geodermatophilaceae</taxon>
        <taxon>Blastococcus</taxon>
    </lineage>
</organism>
<reference evidence="4" key="1">
    <citation type="submission" date="2023-05" db="EMBL/GenBank/DDBJ databases">
        <title>Draft genome of Pseudofrankia sp. BMG5.37.</title>
        <authorList>
            <person name="Gtari M."/>
            <person name="Ghodhbane F."/>
            <person name="Sbissi I."/>
        </authorList>
    </citation>
    <scope>NUCLEOTIDE SEQUENCE [LARGE SCALE GENOMIC DNA]</scope>
    <source>
        <strain evidence="4">BMG 814</strain>
    </source>
</reference>
<accession>A0ABT9IA85</accession>
<dbReference type="Pfam" id="PF13549">
    <property type="entry name" value="ATP-grasp_5"/>
    <property type="match status" value="1"/>
</dbReference>
<name>A0ABT9IA85_9ACTN</name>
<feature type="domain" description="ATP-grasp" evidence="2">
    <location>
        <begin position="473"/>
        <end position="524"/>
    </location>
</feature>
<keyword evidence="1" id="KW-0547">Nucleotide-binding</keyword>
<dbReference type="PROSITE" id="PS50975">
    <property type="entry name" value="ATP_GRASP"/>
    <property type="match status" value="1"/>
</dbReference>
<keyword evidence="1" id="KW-0067">ATP-binding</keyword>
<dbReference type="Pfam" id="PF13607">
    <property type="entry name" value="Succ_CoA_lig"/>
    <property type="match status" value="1"/>
</dbReference>
<protein>
    <submittedName>
        <fullName evidence="3">Acetate--CoA ligase family protein</fullName>
    </submittedName>
</protein>
<comment type="caution">
    <text evidence="3">The sequence shown here is derived from an EMBL/GenBank/DDBJ whole genome shotgun (WGS) entry which is preliminary data.</text>
</comment>
<dbReference type="SUPFAM" id="SSF52210">
    <property type="entry name" value="Succinyl-CoA synthetase domains"/>
    <property type="match status" value="2"/>
</dbReference>
<keyword evidence="4" id="KW-1185">Reference proteome</keyword>
<dbReference type="Gene3D" id="3.40.50.720">
    <property type="entry name" value="NAD(P)-binding Rossmann-like Domain"/>
    <property type="match status" value="1"/>
</dbReference>
<evidence type="ECO:0000256" key="1">
    <source>
        <dbReference type="PROSITE-ProRule" id="PRU00409"/>
    </source>
</evidence>
<evidence type="ECO:0000313" key="4">
    <source>
        <dbReference type="Proteomes" id="UP001233673"/>
    </source>
</evidence>
<dbReference type="InterPro" id="IPR016102">
    <property type="entry name" value="Succinyl-CoA_synth-like"/>
</dbReference>
<dbReference type="InterPro" id="IPR013815">
    <property type="entry name" value="ATP_grasp_subdomain_1"/>
</dbReference>
<dbReference type="RefSeq" id="WP_305998727.1">
    <property type="nucleotide sequence ID" value="NZ_JASNFN010000004.1"/>
</dbReference>
<dbReference type="SMART" id="SM00881">
    <property type="entry name" value="CoA_binding"/>
    <property type="match status" value="1"/>
</dbReference>
<gene>
    <name evidence="3" type="ORF">QOZ88_05170</name>
</gene>
<dbReference type="InterPro" id="IPR032875">
    <property type="entry name" value="Succ_CoA_lig_flav_dom"/>
</dbReference>
<dbReference type="InterPro" id="IPR003781">
    <property type="entry name" value="CoA-bd"/>
</dbReference>
<dbReference type="InterPro" id="IPR036291">
    <property type="entry name" value="NAD(P)-bd_dom_sf"/>
</dbReference>
<dbReference type="InterPro" id="IPR011761">
    <property type="entry name" value="ATP-grasp"/>
</dbReference>
<dbReference type="Pfam" id="PF13380">
    <property type="entry name" value="CoA_binding_2"/>
    <property type="match status" value="1"/>
</dbReference>
<dbReference type="Gene3D" id="3.30.1490.20">
    <property type="entry name" value="ATP-grasp fold, A domain"/>
    <property type="match status" value="1"/>
</dbReference>
<dbReference type="PANTHER" id="PTHR42793:SF1">
    <property type="entry name" value="PEPTIDYL-LYSINE N-ACETYLTRANSFERASE PATZ"/>
    <property type="match status" value="1"/>
</dbReference>
<dbReference type="GO" id="GO:0016874">
    <property type="term" value="F:ligase activity"/>
    <property type="evidence" value="ECO:0007669"/>
    <property type="project" value="UniProtKB-KW"/>
</dbReference>
<keyword evidence="3" id="KW-0436">Ligase</keyword>
<dbReference type="Gene3D" id="3.40.50.261">
    <property type="entry name" value="Succinyl-CoA synthetase domains"/>
    <property type="match status" value="2"/>
</dbReference>
<proteinExistence type="predicted"/>
<evidence type="ECO:0000259" key="2">
    <source>
        <dbReference type="PROSITE" id="PS50975"/>
    </source>
</evidence>
<evidence type="ECO:0000313" key="3">
    <source>
        <dbReference type="EMBL" id="MDP5182020.1"/>
    </source>
</evidence>
<dbReference type="SUPFAM" id="SSF56059">
    <property type="entry name" value="Glutathione synthetase ATP-binding domain-like"/>
    <property type="match status" value="1"/>
</dbReference>
<sequence>MAELGLFRDPASVAVVGASDDRGKWGYWLARGALSGRHRRKVYLVNRSTSSVQGESTYPDVASLPEPPELLVLCVPPAFVEGVVDEALALGVRAFLGITAGVANEARLGSKIRAAGARIVGPNSLGLYDATSQLQLAWGHFTPGSLAIVSQSGQLGSEIATMSARAGLGVSRFVSVGNQLDVHAAELLEDLLDHGASSLVALYLESFTDGPQLVEVLQRLRAAGKPTVVLTTGASEGSQRLAQSHTGSLTSALDTVDAACRAAGAIRVATPTELVDVARCLAVSARPTGRRVAVVSDSGGQGGIAADVAAARGLSTPVFSVPLQERLATMLPAGASVSNPVDLAGAGEADLHTYAVLTELLMTSGEVDTVLLSGYLGCYGEDNPATERAELAVVDRLGSAVASAGVPLLVHSMSPDSPAVRRMWNQGIPVFAAIESGMGAIANAAALSQWPGRELDAAAGAPLTVQPDYWAARDVLSRIGIDAPAGRRVDSPEQVAAAAAELTPPLVLKAGWLAHKSESGGVRLGLRTAAELAAAYEDMVTRLGAGEYVVEEQDTRPDVVEMLVGGRRDRDFGPLIAVGAGGTEAELYRDVCVELAPVDHATALDMVSRLRCLPLLRGWRGRPPVDLAALADVVVAVSCAVAATPEIDDLEVNPLRVGPAGALAVDALILSTGDTDEAP</sequence>
<dbReference type="Gene3D" id="3.30.470.20">
    <property type="entry name" value="ATP-grasp fold, B domain"/>
    <property type="match status" value="1"/>
</dbReference>
<dbReference type="PANTHER" id="PTHR42793">
    <property type="entry name" value="COA BINDING DOMAIN CONTAINING PROTEIN"/>
    <property type="match status" value="1"/>
</dbReference>
<dbReference type="Proteomes" id="UP001233673">
    <property type="component" value="Unassembled WGS sequence"/>
</dbReference>
<dbReference type="SUPFAM" id="SSF51735">
    <property type="entry name" value="NAD(P)-binding Rossmann-fold domains"/>
    <property type="match status" value="1"/>
</dbReference>
<dbReference type="EMBL" id="JASNFN010000004">
    <property type="protein sequence ID" value="MDP5182020.1"/>
    <property type="molecule type" value="Genomic_DNA"/>
</dbReference>